<gene>
    <name evidence="2" type="ORF">E1832_02885</name>
</gene>
<name>A0A4R5VHS2_9RHOB</name>
<sequence length="207" mass="22879">MSVATFRPKKRPGAESVPEARIGHNGGPSMEPGAVLRTHQWRRAQRALMPNAIPKLVLQMRIKRAAELGMDYKTYARVRQYSGDDITGLLFSSNALRLFAGDARMPQPQARTLEAVKGARRLVLVHRPQTPEAVLLRNPVLEGGDAAPRFTDSWSQMRERIEGLLRGQRLSGSRVLVIGDAPLEAEWVAAGRAAGYLGAQEYFRQVG</sequence>
<keyword evidence="3" id="KW-1185">Reference proteome</keyword>
<feature type="region of interest" description="Disordered" evidence="1">
    <location>
        <begin position="1"/>
        <end position="32"/>
    </location>
</feature>
<accession>A0A4R5VHS2</accession>
<evidence type="ECO:0000256" key="1">
    <source>
        <dbReference type="SAM" id="MobiDB-lite"/>
    </source>
</evidence>
<organism evidence="2 3">
    <name type="scientific">Antarcticimicrobium luteum</name>
    <dbReference type="NCBI Taxonomy" id="2547397"/>
    <lineage>
        <taxon>Bacteria</taxon>
        <taxon>Pseudomonadati</taxon>
        <taxon>Pseudomonadota</taxon>
        <taxon>Alphaproteobacteria</taxon>
        <taxon>Rhodobacterales</taxon>
        <taxon>Paracoccaceae</taxon>
        <taxon>Antarcticimicrobium</taxon>
    </lineage>
</organism>
<dbReference type="EMBL" id="SMUV01000044">
    <property type="protein sequence ID" value="TDK51755.1"/>
    <property type="molecule type" value="Genomic_DNA"/>
</dbReference>
<comment type="caution">
    <text evidence="2">The sequence shown here is derived from an EMBL/GenBank/DDBJ whole genome shotgun (WGS) entry which is preliminary data.</text>
</comment>
<dbReference type="Proteomes" id="UP000295301">
    <property type="component" value="Unassembled WGS sequence"/>
</dbReference>
<dbReference type="AlphaFoldDB" id="A0A4R5VHS2"/>
<evidence type="ECO:0000313" key="2">
    <source>
        <dbReference type="EMBL" id="TDK51755.1"/>
    </source>
</evidence>
<reference evidence="2 3" key="1">
    <citation type="submission" date="2019-03" db="EMBL/GenBank/DDBJ databases">
        <title>Ruegeria lutea sp. nov., a novel strain, isolated from marine sediment, the Masan Bay, South Korea.</title>
        <authorList>
            <person name="Kim J."/>
            <person name="Kim D.-Y."/>
            <person name="Lee S.-S."/>
        </authorList>
    </citation>
    <scope>NUCLEOTIDE SEQUENCE [LARGE SCALE GENOMIC DNA]</scope>
    <source>
        <strain evidence="2 3">318-1</strain>
    </source>
</reference>
<evidence type="ECO:0000313" key="3">
    <source>
        <dbReference type="Proteomes" id="UP000295301"/>
    </source>
</evidence>
<proteinExistence type="predicted"/>
<protein>
    <submittedName>
        <fullName evidence="2">Uncharacterized protein</fullName>
    </submittedName>
</protein>
<dbReference type="RefSeq" id="WP_133358233.1">
    <property type="nucleotide sequence ID" value="NZ_SMUV01000044.1"/>
</dbReference>
<dbReference type="OrthoDB" id="7644647at2"/>